<dbReference type="InterPro" id="IPR048846">
    <property type="entry name" value="PaaX-like_central"/>
</dbReference>
<reference evidence="5" key="2">
    <citation type="submission" date="2021-03" db="EMBL/GenBank/DDBJ databases">
        <title>Complete genome sequence of Burkholderia seminalis 869T2.</title>
        <authorList>
            <person name="Hung S.-H."/>
            <person name="Huang C.-T."/>
            <person name="Huang C.-C."/>
            <person name="Kuo C.-H."/>
        </authorList>
    </citation>
    <scope>NUCLEOTIDE SEQUENCE</scope>
    <source>
        <strain evidence="5">869T2</strain>
    </source>
</reference>
<evidence type="ECO:0000256" key="1">
    <source>
        <dbReference type="SAM" id="MobiDB-lite"/>
    </source>
</evidence>
<feature type="compositionally biased region" description="Polar residues" evidence="1">
    <location>
        <begin position="22"/>
        <end position="31"/>
    </location>
</feature>
<name>A0A8A8DFF8_9BURK</name>
<evidence type="ECO:0000259" key="4">
    <source>
        <dbReference type="Pfam" id="PF20803"/>
    </source>
</evidence>
<dbReference type="Pfam" id="PF07848">
    <property type="entry name" value="PaaX"/>
    <property type="match status" value="1"/>
</dbReference>
<reference evidence="5" key="1">
    <citation type="submission" date="2014-04" db="EMBL/GenBank/DDBJ databases">
        <authorList>
            <person name="Ho Y.-N."/>
            <person name="Huang C.-C."/>
        </authorList>
    </citation>
    <scope>NUCLEOTIDE SEQUENCE</scope>
    <source>
        <strain evidence="5">869T2</strain>
    </source>
</reference>
<dbReference type="Gene3D" id="1.10.10.10">
    <property type="entry name" value="Winged helix-like DNA-binding domain superfamily/Winged helix DNA-binding domain"/>
    <property type="match status" value="1"/>
</dbReference>
<sequence length="300" mass="33589">MRVENMVSSASVVTKETVGTKARNSNTSQRTETGSARSILLTLLGEFVWPDGRPVWTATLIHVMKGIGIAEKSARQAIARANAAGWIEANRFGRETCWALTDMGRRVIEEGAQRVQSMSRNAQWDGRWLVVAISLPDSHRTQRTKLYRALSWAGFGNPIPGIWVSPHTDRENETRRVVEQLGLAQFTCAFAGAALHVGLTDQQLVDRSWDLKEVAENYDVLLARFGKLRPRTGDDVLFNHVRLVNEWQRMPFVDPGLPNALLPPRWRGREISGRLEALREQWSAAAHDRWCALSGLASNA</sequence>
<dbReference type="Gene3D" id="3.30.70.2650">
    <property type="match status" value="1"/>
</dbReference>
<dbReference type="InterPro" id="IPR036388">
    <property type="entry name" value="WH-like_DNA-bd_sf"/>
</dbReference>
<dbReference type="InterPro" id="IPR012906">
    <property type="entry name" value="PaaX-like_N"/>
</dbReference>
<evidence type="ECO:0000259" key="3">
    <source>
        <dbReference type="Pfam" id="PF08223"/>
    </source>
</evidence>
<organism evidence="5 6">
    <name type="scientific">Burkholderia seminalis</name>
    <dbReference type="NCBI Taxonomy" id="488731"/>
    <lineage>
        <taxon>Bacteria</taxon>
        <taxon>Pseudomonadati</taxon>
        <taxon>Pseudomonadota</taxon>
        <taxon>Betaproteobacteria</taxon>
        <taxon>Burkholderiales</taxon>
        <taxon>Burkholderiaceae</taxon>
        <taxon>Burkholderia</taxon>
        <taxon>Burkholderia cepacia complex</taxon>
    </lineage>
</organism>
<dbReference type="Gene3D" id="1.20.58.1460">
    <property type="match status" value="1"/>
</dbReference>
<evidence type="ECO:0000313" key="6">
    <source>
        <dbReference type="Proteomes" id="UP000027834"/>
    </source>
</evidence>
<evidence type="ECO:0000313" key="5">
    <source>
        <dbReference type="EMBL" id="QTO23419.1"/>
    </source>
</evidence>
<dbReference type="InterPro" id="IPR013225">
    <property type="entry name" value="PaaX_C"/>
</dbReference>
<dbReference type="PIRSF" id="PIRSF020623">
    <property type="entry name" value="PaaX"/>
    <property type="match status" value="1"/>
</dbReference>
<dbReference type="AlphaFoldDB" id="A0A8A8DFF8"/>
<dbReference type="Proteomes" id="UP000027834">
    <property type="component" value="Chromosome 3"/>
</dbReference>
<feature type="domain" description="Transcriptional repressor PaaX-like central Cas2-like" evidence="4">
    <location>
        <begin position="122"/>
        <end position="198"/>
    </location>
</feature>
<dbReference type="RefSeq" id="WP_209392569.1">
    <property type="nucleotide sequence ID" value="NZ_CP072522.1"/>
</dbReference>
<accession>A0A8A8DFF8</accession>
<keyword evidence="6" id="KW-1185">Reference proteome</keyword>
<gene>
    <name evidence="5" type="ORF">DT99_035870</name>
</gene>
<dbReference type="Pfam" id="PF08223">
    <property type="entry name" value="PaaX_C"/>
    <property type="match status" value="1"/>
</dbReference>
<protein>
    <recommendedName>
        <fullName evidence="7">PaaX family transcriptional regulator</fullName>
    </recommendedName>
</protein>
<feature type="domain" description="Transcriptional repressor PaaX-like C-terminal" evidence="3">
    <location>
        <begin position="209"/>
        <end position="288"/>
    </location>
</feature>
<dbReference type="GO" id="GO:0006351">
    <property type="term" value="P:DNA-templated transcription"/>
    <property type="evidence" value="ECO:0007669"/>
    <property type="project" value="InterPro"/>
</dbReference>
<dbReference type="InterPro" id="IPR011965">
    <property type="entry name" value="PaaX_trns_reg"/>
</dbReference>
<proteinExistence type="predicted"/>
<dbReference type="PANTHER" id="PTHR30319:SF1">
    <property type="entry name" value="TRANSCRIPTIONAL REPRESSOR PAAX"/>
    <property type="match status" value="1"/>
</dbReference>
<dbReference type="Pfam" id="PF20803">
    <property type="entry name" value="PaaX_M"/>
    <property type="match status" value="1"/>
</dbReference>
<dbReference type="EMBL" id="CP072522">
    <property type="protein sequence ID" value="QTO23419.1"/>
    <property type="molecule type" value="Genomic_DNA"/>
</dbReference>
<evidence type="ECO:0000259" key="2">
    <source>
        <dbReference type="Pfam" id="PF07848"/>
    </source>
</evidence>
<feature type="compositionally biased region" description="Polar residues" evidence="1">
    <location>
        <begin position="1"/>
        <end position="14"/>
    </location>
</feature>
<feature type="domain" description="Transcriptional repressor PaaX-like N-terminal" evidence="2">
    <location>
        <begin position="35"/>
        <end position="103"/>
    </location>
</feature>
<feature type="region of interest" description="Disordered" evidence="1">
    <location>
        <begin position="1"/>
        <end position="31"/>
    </location>
</feature>
<evidence type="ECO:0008006" key="7">
    <source>
        <dbReference type="Google" id="ProtNLM"/>
    </source>
</evidence>
<dbReference type="PANTHER" id="PTHR30319">
    <property type="entry name" value="PHENYLACETIC ACID REGULATOR-RELATED TRANSCRIPTIONAL REPRESSOR"/>
    <property type="match status" value="1"/>
</dbReference>